<organism evidence="2">
    <name type="scientific">Hordeum vulgare subsp. vulgare</name>
    <name type="common">Domesticated barley</name>
    <dbReference type="NCBI Taxonomy" id="112509"/>
    <lineage>
        <taxon>Eukaryota</taxon>
        <taxon>Viridiplantae</taxon>
        <taxon>Streptophyta</taxon>
        <taxon>Embryophyta</taxon>
        <taxon>Tracheophyta</taxon>
        <taxon>Spermatophyta</taxon>
        <taxon>Magnoliopsida</taxon>
        <taxon>Liliopsida</taxon>
        <taxon>Poales</taxon>
        <taxon>Poaceae</taxon>
        <taxon>BOP clade</taxon>
        <taxon>Pooideae</taxon>
        <taxon>Triticodae</taxon>
        <taxon>Triticeae</taxon>
        <taxon>Hordeinae</taxon>
        <taxon>Hordeum</taxon>
    </lineage>
</organism>
<keyword evidence="1" id="KW-1133">Transmembrane helix</keyword>
<feature type="transmembrane region" description="Helical" evidence="1">
    <location>
        <begin position="50"/>
        <end position="75"/>
    </location>
</feature>
<dbReference type="AlphaFoldDB" id="F2CVT9"/>
<accession>F2CVT9</accession>
<keyword evidence="1" id="KW-0472">Membrane</keyword>
<evidence type="ECO:0000256" key="1">
    <source>
        <dbReference type="SAM" id="Phobius"/>
    </source>
</evidence>
<name>F2CVT9_HORVV</name>
<sequence>MLTSVLLPICGLQALRSWLSHAISLVGRSLAPMMRSFSLPALASRPSTPFLTRCICAVIFLGQSNAFICFGVIALQMFQWDDP</sequence>
<reference evidence="2" key="1">
    <citation type="journal article" date="2011" name="Plant Physiol.">
        <title>Comprehensive sequence analysis of 24,783 barley full-length cDNAs derived from 12 clone libraries.</title>
        <authorList>
            <person name="Matsumoto T."/>
            <person name="Tanaka T."/>
            <person name="Sakai H."/>
            <person name="Amano N."/>
            <person name="Kanamori H."/>
            <person name="Kurita K."/>
            <person name="Kikuta A."/>
            <person name="Kamiya K."/>
            <person name="Yamamoto M."/>
            <person name="Ikawa H."/>
            <person name="Fujii N."/>
            <person name="Hori K."/>
            <person name="Itoh T."/>
            <person name="Sato K."/>
        </authorList>
    </citation>
    <scope>NUCLEOTIDE SEQUENCE</scope>
</reference>
<protein>
    <submittedName>
        <fullName evidence="2">Predicted protein</fullName>
    </submittedName>
</protein>
<keyword evidence="1" id="KW-0812">Transmembrane</keyword>
<proteinExistence type="evidence at transcript level"/>
<evidence type="ECO:0000313" key="2">
    <source>
        <dbReference type="EMBL" id="BAJ86960.1"/>
    </source>
</evidence>
<dbReference type="EMBL" id="AK355742">
    <property type="protein sequence ID" value="BAJ86960.1"/>
    <property type="molecule type" value="mRNA"/>
</dbReference>